<keyword evidence="1" id="KW-0472">Membrane</keyword>
<evidence type="ECO:0000313" key="3">
    <source>
        <dbReference type="Proteomes" id="UP000186058"/>
    </source>
</evidence>
<sequence>MRQFGLTSDLPPQFGGWMTALVWMLTLITASTVKGGIALPERQLFCRVHLTVACALPLSLLSGRAWCCLHHFRQSCR</sequence>
<name>A0ABX3EVF2_9BACL</name>
<feature type="transmembrane region" description="Helical" evidence="1">
    <location>
        <begin position="14"/>
        <end position="33"/>
    </location>
</feature>
<keyword evidence="1" id="KW-0812">Transmembrane</keyword>
<keyword evidence="3" id="KW-1185">Reference proteome</keyword>
<dbReference type="EMBL" id="LVWI01000030">
    <property type="protein sequence ID" value="OKP88542.1"/>
    <property type="molecule type" value="Genomic_DNA"/>
</dbReference>
<accession>A0ABX3EVF2</accession>
<keyword evidence="1" id="KW-1133">Transmembrane helix</keyword>
<proteinExistence type="predicted"/>
<gene>
    <name evidence="2" type="ORF">A3844_07540</name>
</gene>
<evidence type="ECO:0000313" key="2">
    <source>
        <dbReference type="EMBL" id="OKP88542.1"/>
    </source>
</evidence>
<evidence type="ECO:0000256" key="1">
    <source>
        <dbReference type="SAM" id="Phobius"/>
    </source>
</evidence>
<reference evidence="2 3" key="1">
    <citation type="submission" date="2016-03" db="EMBL/GenBank/DDBJ databases">
        <authorList>
            <person name="Sant'Anna F.H."/>
            <person name="Ambrosini A."/>
            <person name="Souza R."/>
            <person name="Bach E."/>
            <person name="Fernandes G."/>
            <person name="Balsanelli E."/>
            <person name="Baura V.A."/>
            <person name="Souza E.M."/>
            <person name="Passaglia L."/>
        </authorList>
    </citation>
    <scope>NUCLEOTIDE SEQUENCE [LARGE SCALE GENOMIC DNA]</scope>
    <source>
        <strain evidence="2 3">P26E</strain>
    </source>
</reference>
<organism evidence="2 3">
    <name type="scientific">Paenibacillus helianthi</name>
    <dbReference type="NCBI Taxonomy" id="1349432"/>
    <lineage>
        <taxon>Bacteria</taxon>
        <taxon>Bacillati</taxon>
        <taxon>Bacillota</taxon>
        <taxon>Bacilli</taxon>
        <taxon>Bacillales</taxon>
        <taxon>Paenibacillaceae</taxon>
        <taxon>Paenibacillus</taxon>
    </lineage>
</organism>
<comment type="caution">
    <text evidence="2">The sequence shown here is derived from an EMBL/GenBank/DDBJ whole genome shotgun (WGS) entry which is preliminary data.</text>
</comment>
<protein>
    <submittedName>
        <fullName evidence="2">Uncharacterized protein</fullName>
    </submittedName>
</protein>
<dbReference type="Proteomes" id="UP000186058">
    <property type="component" value="Unassembled WGS sequence"/>
</dbReference>
<dbReference type="RefSeq" id="WP_074107069.1">
    <property type="nucleotide sequence ID" value="NZ_LVWI01000030.1"/>
</dbReference>